<protein>
    <submittedName>
        <fullName evidence="1">Uncharacterized protein</fullName>
    </submittedName>
</protein>
<evidence type="ECO:0000313" key="1">
    <source>
        <dbReference type="EMBL" id="EGL88623.1"/>
    </source>
</evidence>
<dbReference type="Proteomes" id="UP000010138">
    <property type="component" value="Unassembled WGS sequence"/>
</dbReference>
<sequence length="50" mass="5878">MRHFSAPFLTIFIYFSENKLVLLYHISLVSKKVQAATFFPILLGYLLSLW</sequence>
<dbReference type="AlphaFoldDB" id="F5VXQ2"/>
<organism evidence="1 2">
    <name type="scientific">Streptococcus infantis SK1076</name>
    <dbReference type="NCBI Taxonomy" id="1005705"/>
    <lineage>
        <taxon>Bacteria</taxon>
        <taxon>Bacillati</taxon>
        <taxon>Bacillota</taxon>
        <taxon>Bacilli</taxon>
        <taxon>Lactobacillales</taxon>
        <taxon>Streptococcaceae</taxon>
        <taxon>Streptococcus</taxon>
    </lineage>
</organism>
<dbReference type="EMBL" id="AFNN01000001">
    <property type="protein sequence ID" value="EGL88623.1"/>
    <property type="molecule type" value="Genomic_DNA"/>
</dbReference>
<name>F5VXQ2_9STRE</name>
<accession>F5VXQ2</accession>
<comment type="caution">
    <text evidence="1">The sequence shown here is derived from an EMBL/GenBank/DDBJ whole genome shotgun (WGS) entry which is preliminary data.</text>
</comment>
<reference evidence="1 2" key="1">
    <citation type="submission" date="2011-04" db="EMBL/GenBank/DDBJ databases">
        <authorList>
            <person name="Durkin A.S."/>
            <person name="Radune D."/>
            <person name="Hostetler J."/>
            <person name="Torralba M."/>
            <person name="Gillis M."/>
            <person name="Methe B."/>
            <person name="Sutton G."/>
            <person name="Nelson K.E."/>
        </authorList>
    </citation>
    <scope>NUCLEOTIDE SEQUENCE [LARGE SCALE GENOMIC DNA]</scope>
    <source>
        <strain evidence="1 2">SK1076</strain>
    </source>
</reference>
<gene>
    <name evidence="1" type="ORF">HMPREF9967_0269</name>
</gene>
<evidence type="ECO:0000313" key="2">
    <source>
        <dbReference type="Proteomes" id="UP000010138"/>
    </source>
</evidence>
<proteinExistence type="predicted"/>